<dbReference type="EMBL" id="NOZQ01000149">
    <property type="protein sequence ID" value="OYD15012.1"/>
    <property type="molecule type" value="Genomic_DNA"/>
</dbReference>
<protein>
    <submittedName>
        <fullName evidence="1">Selenocysteine protein</fullName>
    </submittedName>
</protein>
<gene>
    <name evidence="1" type="ORF">CH333_06755</name>
</gene>
<accession>A0A235BS55</accession>
<evidence type="ECO:0000313" key="1">
    <source>
        <dbReference type="EMBL" id="OYD15012.1"/>
    </source>
</evidence>
<dbReference type="AlphaFoldDB" id="A0A235BS55"/>
<dbReference type="Pfam" id="PF11449">
    <property type="entry name" value="ArsP_2"/>
    <property type="match status" value="1"/>
</dbReference>
<comment type="caution">
    <text evidence="1">The sequence shown here is derived from an EMBL/GenBank/DDBJ whole genome shotgun (WGS) entry which is preliminary data.</text>
</comment>
<organism evidence="1 2">
    <name type="scientific">candidate division WOR-3 bacterium JGI_Cruoil_03_44_89</name>
    <dbReference type="NCBI Taxonomy" id="1973748"/>
    <lineage>
        <taxon>Bacteria</taxon>
        <taxon>Bacteria division WOR-3</taxon>
    </lineage>
</organism>
<dbReference type="NCBIfam" id="NF037962">
    <property type="entry name" value="arsenic_eff"/>
    <property type="match status" value="1"/>
</dbReference>
<reference evidence="1 2" key="1">
    <citation type="submission" date="2017-07" db="EMBL/GenBank/DDBJ databases">
        <title>Recovery of genomes from metagenomes via a dereplication, aggregation, and scoring strategy.</title>
        <authorList>
            <person name="Sieber C.M."/>
            <person name="Probst A.J."/>
            <person name="Sharrar A."/>
            <person name="Thomas B.C."/>
            <person name="Hess M."/>
            <person name="Tringe S.G."/>
            <person name="Banfield J.F."/>
        </authorList>
    </citation>
    <scope>NUCLEOTIDE SEQUENCE [LARGE SCALE GENOMIC DNA]</scope>
    <source>
        <strain evidence="1">JGI_Cruoil_03_44_89</strain>
    </source>
</reference>
<sequence>MAEFLHILNQSLMITLFVFAMMLIIDYLNVLSRGGMSSMVGKGIWRQYLLSSFLGATPGCLGAFTNVSLYVRGLLSFGAIVGGMVATSGDEAFVMFALFPKTALILTVSLFFIGIFFAWVTDRIVPLLKIKPCEECRYAPLHIEDECKGRCFDISVWRSPSLGRVIFLIIILALIIVMGIGLIGPEVWNWQKKSIFTLLFIVGFIIATVPEHYLDEHIITHIIKKHVWRVFLWTFFALLFIHYGLSHWNLAEFVSSHLLWVLFISAFVGLIPESGPHLVFVTMFAGGLIPFSVLLTSSIVQDGHGMLPLLSYSIRDSISIKLFNLLFGLGLGVVLYIFGL</sequence>
<dbReference type="InterPro" id="IPR021552">
    <property type="entry name" value="ArsP_2"/>
</dbReference>
<proteinExistence type="predicted"/>
<dbReference type="Proteomes" id="UP000215215">
    <property type="component" value="Unassembled WGS sequence"/>
</dbReference>
<name>A0A235BS55_UNCW3</name>
<evidence type="ECO:0000313" key="2">
    <source>
        <dbReference type="Proteomes" id="UP000215215"/>
    </source>
</evidence>